<sequence length="533" mass="56098">MASRRDELNAYTFARKRMVGAFLQPGNGGSDEDAPRPIRAVVPSIVVGALVMAGFGLWGMIKPSAPLDWDSGKNVIVGKDSTTRYVVLQNPDGSKMLHPVVNMASAKLVLPADSKVVFVADSVLDHYKSHGATIGIPYAPDKLPGATDAGQAKKWSVCDRPGSDDNHPVQGVFVAADQDANTLERPDRKLAGGDALLVQGPKQPNGAAVEYLVSPQGIAYQLGSDPASVPALQTALFGSQAKAQPVTQQWLDTLGKGPAIDFPTVPGLDPTGRSQVPSSVRLTDPSQDFIGRLVSTPDQADKGLYVVGKDQLFQVPPLAAQLIKMNPLTQGAYGSAAPGFATLTAADVSKYRAEIDWTGPLHLNSLWPRSAPSGQINVGDPTTARPVICSTFEGGYYANDLQFGNDPKRSVWAGTEFPALVTSGSTTAHVSPGHGLLYRAMDNGQQGSGSTFLLTETGLRYPVPVTSQGTPSGSSPSPTPSPGQQQAQPQVNEAQARLGYKDVVPVTVPRAWSDLLTTGPTLSTMTATQEQNS</sequence>
<reference evidence="3 4" key="1">
    <citation type="submission" date="2019-06" db="EMBL/GenBank/DDBJ databases">
        <title>Description of Kitasatospora acidophila sp. nov. isolated from pine grove soil, and reclassification of Streptomyces novaecaesareae to Kitasatospora novaeceasareae comb. nov.</title>
        <authorList>
            <person name="Kim M.J."/>
        </authorList>
    </citation>
    <scope>NUCLEOTIDE SEQUENCE [LARGE SCALE GENOMIC DNA]</scope>
    <source>
        <strain evidence="3 4">MMS16-CNU292</strain>
    </source>
</reference>
<dbReference type="NCBIfam" id="TIGR03919">
    <property type="entry name" value="T7SS_EccB"/>
    <property type="match status" value="1"/>
</dbReference>
<dbReference type="RefSeq" id="WP_141635835.1">
    <property type="nucleotide sequence ID" value="NZ_VIGB01000003.1"/>
</dbReference>
<dbReference type="InterPro" id="IPR007795">
    <property type="entry name" value="T7SS_EccB"/>
</dbReference>
<feature type="compositionally biased region" description="Polar residues" evidence="1">
    <location>
        <begin position="515"/>
        <end position="533"/>
    </location>
</feature>
<dbReference type="GO" id="GO:0005576">
    <property type="term" value="C:extracellular region"/>
    <property type="evidence" value="ECO:0007669"/>
    <property type="project" value="TreeGrafter"/>
</dbReference>
<dbReference type="EMBL" id="VIGB01000003">
    <property type="protein sequence ID" value="TQF05349.1"/>
    <property type="molecule type" value="Genomic_DNA"/>
</dbReference>
<name>A0A540W8J1_9ACTN</name>
<dbReference type="PANTHER" id="PTHR40765:SF2">
    <property type="entry name" value="ESX-2 SECRETION SYSTEM ATPASE ECCB2"/>
    <property type="match status" value="1"/>
</dbReference>
<keyword evidence="4" id="KW-1185">Reference proteome</keyword>
<keyword evidence="2" id="KW-0812">Transmembrane</keyword>
<comment type="caution">
    <text evidence="3">The sequence shown here is derived from an EMBL/GenBank/DDBJ whole genome shotgun (WGS) entry which is preliminary data.</text>
</comment>
<feature type="region of interest" description="Disordered" evidence="1">
    <location>
        <begin position="511"/>
        <end position="533"/>
    </location>
</feature>
<evidence type="ECO:0000256" key="2">
    <source>
        <dbReference type="SAM" id="Phobius"/>
    </source>
</evidence>
<feature type="region of interest" description="Disordered" evidence="1">
    <location>
        <begin position="462"/>
        <end position="498"/>
    </location>
</feature>
<feature type="compositionally biased region" description="Low complexity" evidence="1">
    <location>
        <begin position="466"/>
        <end position="490"/>
    </location>
</feature>
<evidence type="ECO:0000256" key="1">
    <source>
        <dbReference type="SAM" id="MobiDB-lite"/>
    </source>
</evidence>
<dbReference type="OrthoDB" id="3847604at2"/>
<dbReference type="AlphaFoldDB" id="A0A540W8J1"/>
<proteinExistence type="predicted"/>
<feature type="transmembrane region" description="Helical" evidence="2">
    <location>
        <begin position="40"/>
        <end position="61"/>
    </location>
</feature>
<dbReference type="Pfam" id="PF05108">
    <property type="entry name" value="T7SS_ESX1_EccB"/>
    <property type="match status" value="1"/>
</dbReference>
<evidence type="ECO:0000313" key="4">
    <source>
        <dbReference type="Proteomes" id="UP000319103"/>
    </source>
</evidence>
<dbReference type="Gene3D" id="3.30.2390.20">
    <property type="entry name" value="Type VII secretion system EccB, repeat 1 domain"/>
    <property type="match status" value="1"/>
</dbReference>
<dbReference type="InterPro" id="IPR044857">
    <property type="entry name" value="T7SS_EccB_R1"/>
</dbReference>
<keyword evidence="2" id="KW-1133">Transmembrane helix</keyword>
<keyword evidence="2" id="KW-0472">Membrane</keyword>
<evidence type="ECO:0000313" key="3">
    <source>
        <dbReference type="EMBL" id="TQF05349.1"/>
    </source>
</evidence>
<accession>A0A540W8J1</accession>
<dbReference type="PANTHER" id="PTHR40765">
    <property type="entry name" value="ESX-2 SECRETION SYSTEM ATPASE ECCB2"/>
    <property type="match status" value="1"/>
</dbReference>
<dbReference type="Proteomes" id="UP000319103">
    <property type="component" value="Unassembled WGS sequence"/>
</dbReference>
<organism evidence="3 4">
    <name type="scientific">Kitasatospora acidiphila</name>
    <dbReference type="NCBI Taxonomy" id="2567942"/>
    <lineage>
        <taxon>Bacteria</taxon>
        <taxon>Bacillati</taxon>
        <taxon>Actinomycetota</taxon>
        <taxon>Actinomycetes</taxon>
        <taxon>Kitasatosporales</taxon>
        <taxon>Streptomycetaceae</taxon>
        <taxon>Kitasatospora</taxon>
    </lineage>
</organism>
<protein>
    <submittedName>
        <fullName evidence="3">Type VII secretion protein EccB</fullName>
    </submittedName>
</protein>
<gene>
    <name evidence="3" type="primary">eccB</name>
    <name evidence="3" type="ORF">E6W39_27835</name>
</gene>